<evidence type="ECO:0000256" key="2">
    <source>
        <dbReference type="ARBA" id="ARBA00008668"/>
    </source>
</evidence>
<keyword evidence="5" id="KW-0378">Hydrolase</keyword>
<evidence type="ECO:0000256" key="6">
    <source>
        <dbReference type="ARBA" id="ARBA00022963"/>
    </source>
</evidence>
<dbReference type="Gene3D" id="3.40.50.1110">
    <property type="entry name" value="SGNH hydrolase"/>
    <property type="match status" value="1"/>
</dbReference>
<evidence type="ECO:0000256" key="3">
    <source>
        <dbReference type="ARBA" id="ARBA00022525"/>
    </source>
</evidence>
<accession>A0AAN8W3N9</accession>
<feature type="chain" id="PRO_5043009652" evidence="8">
    <location>
        <begin position="30"/>
        <end position="383"/>
    </location>
</feature>
<dbReference type="GO" id="GO:0016788">
    <property type="term" value="F:hydrolase activity, acting on ester bonds"/>
    <property type="evidence" value="ECO:0007669"/>
    <property type="project" value="InterPro"/>
</dbReference>
<evidence type="ECO:0000256" key="4">
    <source>
        <dbReference type="ARBA" id="ARBA00022729"/>
    </source>
</evidence>
<evidence type="ECO:0000313" key="10">
    <source>
        <dbReference type="Proteomes" id="UP001370490"/>
    </source>
</evidence>
<evidence type="ECO:0000256" key="5">
    <source>
        <dbReference type="ARBA" id="ARBA00022801"/>
    </source>
</evidence>
<keyword evidence="6" id="KW-0442">Lipid degradation</keyword>
<comment type="similarity">
    <text evidence="2">Belongs to the 'GDSL' lipolytic enzyme family.</text>
</comment>
<dbReference type="InterPro" id="IPR035669">
    <property type="entry name" value="SGNH_plant_lipase-like"/>
</dbReference>
<sequence length="383" mass="41996">MTLPNTYSLSHIILFLLFSLLASFLPCNCTSKPKQPNEARQVKGMFVFGSSLVDNGNNNFLQNSMAKADYLPYGIDFPLGPSGRFTNGKNVIDLLGDRLKLPSLIPAFADPSTKGNKIVHGVNYASGASGILDETGIVAGNVINLKQQINNFEEVTLPELEVRLGCKSTELLPHYLFILGTGGNDYSLNYFLSNPIPNNNNVSSLQFFTAKLITSLYNHLKKLYSLGGRRFVVMSINPLGCSPVIQASRPTHEGCRQDLNQAARLFNARLRQLVDVAKSQLPHSNFVFVNSYRIMHKIITHPTSNGFNDARSACCEVAALNEGGNGILCKKDGRTCANRSMHVFFDGLHPTEAVNVIIANKAFASNLTADVYPININHLALLY</sequence>
<protein>
    <submittedName>
        <fullName evidence="9">GDSL lipase/esterase</fullName>
    </submittedName>
</protein>
<dbReference type="EMBL" id="JBAMMX010000006">
    <property type="protein sequence ID" value="KAK6938487.1"/>
    <property type="molecule type" value="Genomic_DNA"/>
</dbReference>
<keyword evidence="7" id="KW-0443">Lipid metabolism</keyword>
<evidence type="ECO:0000256" key="7">
    <source>
        <dbReference type="ARBA" id="ARBA00023098"/>
    </source>
</evidence>
<name>A0AAN8W3N9_9MAGN</name>
<dbReference type="CDD" id="cd01837">
    <property type="entry name" value="SGNH_plant_lipase_like"/>
    <property type="match status" value="1"/>
</dbReference>
<evidence type="ECO:0000256" key="8">
    <source>
        <dbReference type="SAM" id="SignalP"/>
    </source>
</evidence>
<keyword evidence="10" id="KW-1185">Reference proteome</keyword>
<dbReference type="GO" id="GO:0005576">
    <property type="term" value="C:extracellular region"/>
    <property type="evidence" value="ECO:0007669"/>
    <property type="project" value="UniProtKB-SubCell"/>
</dbReference>
<gene>
    <name evidence="9" type="ORF">RJ641_031995</name>
</gene>
<dbReference type="InterPro" id="IPR051238">
    <property type="entry name" value="GDSL_esterase/lipase"/>
</dbReference>
<dbReference type="AlphaFoldDB" id="A0AAN8W3N9"/>
<keyword evidence="3" id="KW-0964">Secreted</keyword>
<evidence type="ECO:0000256" key="1">
    <source>
        <dbReference type="ARBA" id="ARBA00004613"/>
    </source>
</evidence>
<organism evidence="9 10">
    <name type="scientific">Dillenia turbinata</name>
    <dbReference type="NCBI Taxonomy" id="194707"/>
    <lineage>
        <taxon>Eukaryota</taxon>
        <taxon>Viridiplantae</taxon>
        <taxon>Streptophyta</taxon>
        <taxon>Embryophyta</taxon>
        <taxon>Tracheophyta</taxon>
        <taxon>Spermatophyta</taxon>
        <taxon>Magnoliopsida</taxon>
        <taxon>eudicotyledons</taxon>
        <taxon>Gunneridae</taxon>
        <taxon>Pentapetalae</taxon>
        <taxon>Dilleniales</taxon>
        <taxon>Dilleniaceae</taxon>
        <taxon>Dillenia</taxon>
    </lineage>
</organism>
<keyword evidence="4 8" id="KW-0732">Signal</keyword>
<comment type="subcellular location">
    <subcellularLocation>
        <location evidence="1">Secreted</location>
    </subcellularLocation>
</comment>
<dbReference type="GO" id="GO:0016042">
    <property type="term" value="P:lipid catabolic process"/>
    <property type="evidence" value="ECO:0007669"/>
    <property type="project" value="UniProtKB-KW"/>
</dbReference>
<dbReference type="SUPFAM" id="SSF52266">
    <property type="entry name" value="SGNH hydrolase"/>
    <property type="match status" value="1"/>
</dbReference>
<dbReference type="Pfam" id="PF00657">
    <property type="entry name" value="Lipase_GDSL"/>
    <property type="match status" value="1"/>
</dbReference>
<evidence type="ECO:0000313" key="9">
    <source>
        <dbReference type="EMBL" id="KAK6938487.1"/>
    </source>
</evidence>
<dbReference type="PANTHER" id="PTHR45650:SF2">
    <property type="entry name" value="OS06G0560700 PROTEIN"/>
    <property type="match status" value="1"/>
</dbReference>
<dbReference type="InterPro" id="IPR036514">
    <property type="entry name" value="SGNH_hydro_sf"/>
</dbReference>
<comment type="caution">
    <text evidence="9">The sequence shown here is derived from an EMBL/GenBank/DDBJ whole genome shotgun (WGS) entry which is preliminary data.</text>
</comment>
<feature type="signal peptide" evidence="8">
    <location>
        <begin position="1"/>
        <end position="29"/>
    </location>
</feature>
<proteinExistence type="inferred from homology"/>
<dbReference type="PANTHER" id="PTHR45650">
    <property type="entry name" value="GDSL-LIKE LIPASE/ACYLHYDROLASE-RELATED"/>
    <property type="match status" value="1"/>
</dbReference>
<reference evidence="9 10" key="1">
    <citation type="submission" date="2023-12" db="EMBL/GenBank/DDBJ databases">
        <title>A high-quality genome assembly for Dillenia turbinata (Dilleniales).</title>
        <authorList>
            <person name="Chanderbali A."/>
        </authorList>
    </citation>
    <scope>NUCLEOTIDE SEQUENCE [LARGE SCALE GENOMIC DNA]</scope>
    <source>
        <strain evidence="9">LSX21</strain>
        <tissue evidence="9">Leaf</tissue>
    </source>
</reference>
<dbReference type="InterPro" id="IPR001087">
    <property type="entry name" value="GDSL"/>
</dbReference>
<dbReference type="Proteomes" id="UP001370490">
    <property type="component" value="Unassembled WGS sequence"/>
</dbReference>